<evidence type="ECO:0000313" key="3">
    <source>
        <dbReference type="Proteomes" id="UP001501102"/>
    </source>
</evidence>
<feature type="region of interest" description="Disordered" evidence="1">
    <location>
        <begin position="1"/>
        <end position="21"/>
    </location>
</feature>
<accession>A0ABN3WYD9</accession>
<sequence>METGPTPRDGGPGTAGDGYCGRLWRRHPARPAGRTMLGGMMAGPAYGAGYGTGTETSAD</sequence>
<feature type="compositionally biased region" description="Gly residues" evidence="1">
    <location>
        <begin position="10"/>
        <end position="19"/>
    </location>
</feature>
<organism evidence="2 3">
    <name type="scientific">Streptomyces thioluteus</name>
    <dbReference type="NCBI Taxonomy" id="66431"/>
    <lineage>
        <taxon>Bacteria</taxon>
        <taxon>Bacillati</taxon>
        <taxon>Actinomycetota</taxon>
        <taxon>Actinomycetes</taxon>
        <taxon>Kitasatosporales</taxon>
        <taxon>Streptomycetaceae</taxon>
        <taxon>Streptomyces</taxon>
    </lineage>
</organism>
<reference evidence="2 3" key="1">
    <citation type="journal article" date="2019" name="Int. J. Syst. Evol. Microbiol.">
        <title>The Global Catalogue of Microorganisms (GCM) 10K type strain sequencing project: providing services to taxonomists for standard genome sequencing and annotation.</title>
        <authorList>
            <consortium name="The Broad Institute Genomics Platform"/>
            <consortium name="The Broad Institute Genome Sequencing Center for Infectious Disease"/>
            <person name="Wu L."/>
            <person name="Ma J."/>
        </authorList>
    </citation>
    <scope>NUCLEOTIDE SEQUENCE [LARGE SCALE GENOMIC DNA]</scope>
    <source>
        <strain evidence="2 3">JCM 4087</strain>
    </source>
</reference>
<dbReference type="EMBL" id="BAAAXZ010000105">
    <property type="protein sequence ID" value="GAA2930383.1"/>
    <property type="molecule type" value="Genomic_DNA"/>
</dbReference>
<name>A0ABN3WYD9_STRTU</name>
<comment type="caution">
    <text evidence="2">The sequence shown here is derived from an EMBL/GenBank/DDBJ whole genome shotgun (WGS) entry which is preliminary data.</text>
</comment>
<keyword evidence="3" id="KW-1185">Reference proteome</keyword>
<protein>
    <submittedName>
        <fullName evidence="2">Uncharacterized protein</fullName>
    </submittedName>
</protein>
<evidence type="ECO:0000256" key="1">
    <source>
        <dbReference type="SAM" id="MobiDB-lite"/>
    </source>
</evidence>
<proteinExistence type="predicted"/>
<gene>
    <name evidence="2" type="ORF">GCM10020221_27710</name>
</gene>
<dbReference type="Proteomes" id="UP001501102">
    <property type="component" value="Unassembled WGS sequence"/>
</dbReference>
<evidence type="ECO:0000313" key="2">
    <source>
        <dbReference type="EMBL" id="GAA2930383.1"/>
    </source>
</evidence>